<proteinExistence type="predicted"/>
<organism evidence="1 2">
    <name type="scientific">Bacillus thuringiensis subsp. higo</name>
    <dbReference type="NCBI Taxonomy" id="132266"/>
    <lineage>
        <taxon>Bacteria</taxon>
        <taxon>Bacillati</taxon>
        <taxon>Bacillota</taxon>
        <taxon>Bacilli</taxon>
        <taxon>Bacillales</taxon>
        <taxon>Bacillaceae</taxon>
        <taxon>Bacillus</taxon>
        <taxon>Bacillus cereus group</taxon>
    </lineage>
</organism>
<comment type="caution">
    <text evidence="1">The sequence shown here is derived from an EMBL/GenBank/DDBJ whole genome shotgun (WGS) entry which is preliminary data.</text>
</comment>
<gene>
    <name evidence="1" type="ORF">BK716_20540</name>
</gene>
<dbReference type="AlphaFoldDB" id="A0A9X6LQ61"/>
<dbReference type="EMBL" id="MOOK01000170">
    <property type="protein sequence ID" value="OUB46785.1"/>
    <property type="molecule type" value="Genomic_DNA"/>
</dbReference>
<dbReference type="Proteomes" id="UP000194816">
    <property type="component" value="Unassembled WGS sequence"/>
</dbReference>
<evidence type="ECO:0000313" key="2">
    <source>
        <dbReference type="Proteomes" id="UP000194816"/>
    </source>
</evidence>
<evidence type="ECO:0008006" key="3">
    <source>
        <dbReference type="Google" id="ProtNLM"/>
    </source>
</evidence>
<accession>A0A9X6LQ61</accession>
<reference evidence="1 2" key="1">
    <citation type="submission" date="2016-10" db="EMBL/GenBank/DDBJ databases">
        <title>Comparative genomics of Bacillus thuringiensis reveals a path to pathogens against multiple invertebrate hosts.</title>
        <authorList>
            <person name="Zheng J."/>
            <person name="Gao Q."/>
            <person name="Liu H."/>
            <person name="Peng D."/>
            <person name="Ruan L."/>
            <person name="Sun M."/>
        </authorList>
    </citation>
    <scope>NUCLEOTIDE SEQUENCE [LARGE SCALE GENOMIC DNA]</scope>
    <source>
        <strain evidence="1">BGSC 4AU1</strain>
    </source>
</reference>
<name>A0A9X6LQ61_BACUH</name>
<sequence>MIINDAVFGEMAIVEYLFDNGAILDVRDPNRNSLFSAIYDRHFNIVKNGIDITVKYTGDTMKDYKRYGSL</sequence>
<protein>
    <recommendedName>
        <fullName evidence="3">Ankyrin repeat domain-containing protein</fullName>
    </recommendedName>
</protein>
<evidence type="ECO:0000313" key="1">
    <source>
        <dbReference type="EMBL" id="OUB46785.1"/>
    </source>
</evidence>